<keyword evidence="1" id="KW-0472">Membrane</keyword>
<name>A0A1N6YZ15_9SPHI</name>
<dbReference type="EMBL" id="JACHCB010000005">
    <property type="protein sequence ID" value="MBB6109911.1"/>
    <property type="molecule type" value="Genomic_DNA"/>
</dbReference>
<feature type="transmembrane region" description="Helical" evidence="1">
    <location>
        <begin position="80"/>
        <end position="99"/>
    </location>
</feature>
<dbReference type="OrthoDB" id="797554at2"/>
<evidence type="ECO:0000313" key="5">
    <source>
        <dbReference type="Proteomes" id="UP000548326"/>
    </source>
</evidence>
<dbReference type="Proteomes" id="UP000541583">
    <property type="component" value="Unassembled WGS sequence"/>
</dbReference>
<dbReference type="Pfam" id="PF12650">
    <property type="entry name" value="DUF3784"/>
    <property type="match status" value="1"/>
</dbReference>
<comment type="caution">
    <text evidence="3">The sequence shown here is derived from an EMBL/GenBank/DDBJ whole genome shotgun (WGS) entry which is preliminary data.</text>
</comment>
<organism evidence="3 5">
    <name type="scientific">Mucilaginibacter lappiensis</name>
    <dbReference type="NCBI Taxonomy" id="354630"/>
    <lineage>
        <taxon>Bacteria</taxon>
        <taxon>Pseudomonadati</taxon>
        <taxon>Bacteroidota</taxon>
        <taxon>Sphingobacteriia</taxon>
        <taxon>Sphingobacteriales</taxon>
        <taxon>Sphingobacteriaceae</taxon>
        <taxon>Mucilaginibacter</taxon>
    </lineage>
</organism>
<keyword evidence="4" id="KW-1185">Reference proteome</keyword>
<dbReference type="RefSeq" id="WP_076373667.1">
    <property type="nucleotide sequence ID" value="NZ_FTMG01000005.1"/>
</dbReference>
<gene>
    <name evidence="3" type="ORF">HDF22_005370</name>
    <name evidence="2" type="ORF">HDF23_002660</name>
</gene>
<protein>
    <submittedName>
        <fullName evidence="2 3">Membrane-anchored protein</fullName>
    </submittedName>
</protein>
<proteinExistence type="predicted"/>
<evidence type="ECO:0000313" key="4">
    <source>
        <dbReference type="Proteomes" id="UP000541583"/>
    </source>
</evidence>
<sequence>MKTGCMVLGIIEACAALLLIFLAYLIKYKKQVEIIAGYDERTCKDKDGLANWIGGSLLVTGLLCLLLAIIATLMPNHTDHMMIAFGAVILLWTIIANIGGRKFKT</sequence>
<dbReference type="InterPro" id="IPR017259">
    <property type="entry name" value="UCP037672"/>
</dbReference>
<dbReference type="STRING" id="354630.SAMN05421821_105333"/>
<dbReference type="EMBL" id="JACHCA010000021">
    <property type="protein sequence ID" value="MBB6131219.1"/>
    <property type="molecule type" value="Genomic_DNA"/>
</dbReference>
<evidence type="ECO:0000313" key="2">
    <source>
        <dbReference type="EMBL" id="MBB6109911.1"/>
    </source>
</evidence>
<dbReference type="AlphaFoldDB" id="A0A1N6YZ15"/>
<evidence type="ECO:0000256" key="1">
    <source>
        <dbReference type="SAM" id="Phobius"/>
    </source>
</evidence>
<dbReference type="Proteomes" id="UP000548326">
    <property type="component" value="Unassembled WGS sequence"/>
</dbReference>
<feature type="transmembrane region" description="Helical" evidence="1">
    <location>
        <begin position="49"/>
        <end position="74"/>
    </location>
</feature>
<evidence type="ECO:0000313" key="3">
    <source>
        <dbReference type="EMBL" id="MBB6131219.1"/>
    </source>
</evidence>
<accession>A0A1N6YZ15</accession>
<feature type="transmembrane region" description="Helical" evidence="1">
    <location>
        <begin position="6"/>
        <end position="28"/>
    </location>
</feature>
<keyword evidence="1" id="KW-1133">Transmembrane helix</keyword>
<reference evidence="4 5" key="1">
    <citation type="submission" date="2020-08" db="EMBL/GenBank/DDBJ databases">
        <title>Genomic Encyclopedia of Type Strains, Phase IV (KMG-V): Genome sequencing to study the core and pangenomes of soil and plant-associated prokaryotes.</title>
        <authorList>
            <person name="Whitman W."/>
        </authorList>
    </citation>
    <scope>NUCLEOTIDE SEQUENCE [LARGE SCALE GENOMIC DNA]</scope>
    <source>
        <strain evidence="2 4">ANJLi2</strain>
        <strain evidence="3 5">MP601</strain>
    </source>
</reference>
<keyword evidence="1" id="KW-0812">Transmembrane</keyword>